<evidence type="ECO:0000313" key="3">
    <source>
        <dbReference type="Proteomes" id="UP000242972"/>
    </source>
</evidence>
<sequence>MDHWESQIRHLTDAAPTHWKVDGQAIINKLPNKHRPVGSTAWGISLAGVLALGAVTLAMSRSTSLSHAVQPLAHGTISWSAPQDGVATSLAMTPLGPLAVKGTHIYDFNRDGYPNPIAKTPNNLQIAGTYESGLILTQTVKSNGIGTTRLYQYQFGSHQVKFLADEPPITTSPAQDPVVAGGHWLSIFGETSVGRPYTDIINLRTGRESRLSLLMAHQPYLQVKGPMVNAKLLGPDYPPQPVAIGNWGLVVENRGQWYRVPFNHPRWIPLAIPRSVSPSAPISGNGTTVSYILQTNGAHPLSWWVLNPETGALVHHKIPSQWNYPMVLYNVPSGPGGPDIRSKALIESIIPESYGLWISISQGSRQQNALIRRNGQVVPLHDVPGYWETSVDPWGALWSSKVHTIVWQRW</sequence>
<accession>A0A2T2XH15</accession>
<name>A0A2T2XH15_9FIRM</name>
<evidence type="ECO:0000313" key="2">
    <source>
        <dbReference type="EMBL" id="PSR33732.1"/>
    </source>
</evidence>
<dbReference type="Proteomes" id="UP000242972">
    <property type="component" value="Unassembled WGS sequence"/>
</dbReference>
<proteinExistence type="predicted"/>
<dbReference type="AlphaFoldDB" id="A0A2T2XH15"/>
<keyword evidence="1" id="KW-1133">Transmembrane helix</keyword>
<keyword evidence="1" id="KW-0812">Transmembrane</keyword>
<protein>
    <submittedName>
        <fullName evidence="2">Uncharacterized protein</fullName>
    </submittedName>
</protein>
<gene>
    <name evidence="2" type="ORF">C7B46_09010</name>
</gene>
<comment type="caution">
    <text evidence="2">The sequence shown here is derived from an EMBL/GenBank/DDBJ whole genome shotgun (WGS) entry which is preliminary data.</text>
</comment>
<evidence type="ECO:0000256" key="1">
    <source>
        <dbReference type="SAM" id="Phobius"/>
    </source>
</evidence>
<feature type="transmembrane region" description="Helical" evidence="1">
    <location>
        <begin position="40"/>
        <end position="59"/>
    </location>
</feature>
<keyword evidence="1" id="KW-0472">Membrane</keyword>
<dbReference type="EMBL" id="PXYW01000017">
    <property type="protein sequence ID" value="PSR33732.1"/>
    <property type="molecule type" value="Genomic_DNA"/>
</dbReference>
<organism evidence="2 3">
    <name type="scientific">Sulfobacillus benefaciens</name>
    <dbReference type="NCBI Taxonomy" id="453960"/>
    <lineage>
        <taxon>Bacteria</taxon>
        <taxon>Bacillati</taxon>
        <taxon>Bacillota</taxon>
        <taxon>Clostridia</taxon>
        <taxon>Eubacteriales</taxon>
        <taxon>Clostridiales Family XVII. Incertae Sedis</taxon>
        <taxon>Sulfobacillus</taxon>
    </lineage>
</organism>
<reference evidence="2 3" key="1">
    <citation type="journal article" date="2014" name="BMC Genomics">
        <title>Comparison of environmental and isolate Sulfobacillus genomes reveals diverse carbon, sulfur, nitrogen, and hydrogen metabolisms.</title>
        <authorList>
            <person name="Justice N.B."/>
            <person name="Norman A."/>
            <person name="Brown C.T."/>
            <person name="Singh A."/>
            <person name="Thomas B.C."/>
            <person name="Banfield J.F."/>
        </authorList>
    </citation>
    <scope>NUCLEOTIDE SEQUENCE [LARGE SCALE GENOMIC DNA]</scope>
    <source>
        <strain evidence="2">AMDSBA4</strain>
    </source>
</reference>